<dbReference type="HOGENOM" id="CLU_274326_0_0_1"/>
<dbReference type="Proteomes" id="UP000007801">
    <property type="component" value="Unassembled WGS sequence"/>
</dbReference>
<feature type="domain" description="Cilia- and flagella-associated protein 61 N-terminal" evidence="1">
    <location>
        <begin position="12"/>
        <end position="281"/>
    </location>
</feature>
<evidence type="ECO:0000259" key="1">
    <source>
        <dbReference type="Pfam" id="PF16092"/>
    </source>
</evidence>
<name>B3MEI4_DROAN</name>
<reference evidence="3 4" key="1">
    <citation type="journal article" date="2007" name="Nature">
        <title>Evolution of genes and genomes on the Drosophila phylogeny.</title>
        <authorList>
            <consortium name="Drosophila 12 Genomes Consortium"/>
            <person name="Clark A.G."/>
            <person name="Eisen M.B."/>
            <person name="Smith D.R."/>
            <person name="Bergman C.M."/>
            <person name="Oliver B."/>
            <person name="Markow T.A."/>
            <person name="Kaufman T.C."/>
            <person name="Kellis M."/>
            <person name="Gelbart W."/>
            <person name="Iyer V.N."/>
            <person name="Pollard D.A."/>
            <person name="Sackton T.B."/>
            <person name="Larracuente A.M."/>
            <person name="Singh N.D."/>
            <person name="Abad J.P."/>
            <person name="Abt D.N."/>
            <person name="Adryan B."/>
            <person name="Aguade M."/>
            <person name="Akashi H."/>
            <person name="Anderson W.W."/>
            <person name="Aquadro C.F."/>
            <person name="Ardell D.H."/>
            <person name="Arguello R."/>
            <person name="Artieri C.G."/>
            <person name="Barbash D.A."/>
            <person name="Barker D."/>
            <person name="Barsanti P."/>
            <person name="Batterham P."/>
            <person name="Batzoglou S."/>
            <person name="Begun D."/>
            <person name="Bhutkar A."/>
            <person name="Blanco E."/>
            <person name="Bosak S.A."/>
            <person name="Bradley R.K."/>
            <person name="Brand A.D."/>
            <person name="Brent M.R."/>
            <person name="Brooks A.N."/>
            <person name="Brown R.H."/>
            <person name="Butlin R.K."/>
            <person name="Caggese C."/>
            <person name="Calvi B.R."/>
            <person name="Bernardo de Carvalho A."/>
            <person name="Caspi A."/>
            <person name="Castrezana S."/>
            <person name="Celniker S.E."/>
            <person name="Chang J.L."/>
            <person name="Chapple C."/>
            <person name="Chatterji S."/>
            <person name="Chinwalla A."/>
            <person name="Civetta A."/>
            <person name="Clifton S.W."/>
            <person name="Comeron J.M."/>
            <person name="Costello J.C."/>
            <person name="Coyne J.A."/>
            <person name="Daub J."/>
            <person name="David R.G."/>
            <person name="Delcher A.L."/>
            <person name="Delehaunty K."/>
            <person name="Do C.B."/>
            <person name="Ebling H."/>
            <person name="Edwards K."/>
            <person name="Eickbush T."/>
            <person name="Evans J.D."/>
            <person name="Filipski A."/>
            <person name="Findeiss S."/>
            <person name="Freyhult E."/>
            <person name="Fulton L."/>
            <person name="Fulton R."/>
            <person name="Garcia A.C."/>
            <person name="Gardiner A."/>
            <person name="Garfield D.A."/>
            <person name="Garvin B.E."/>
            <person name="Gibson G."/>
            <person name="Gilbert D."/>
            <person name="Gnerre S."/>
            <person name="Godfrey J."/>
            <person name="Good R."/>
            <person name="Gotea V."/>
            <person name="Gravely B."/>
            <person name="Greenberg A.J."/>
            <person name="Griffiths-Jones S."/>
            <person name="Gross S."/>
            <person name="Guigo R."/>
            <person name="Gustafson E.A."/>
            <person name="Haerty W."/>
            <person name="Hahn M.W."/>
            <person name="Halligan D.L."/>
            <person name="Halpern A.L."/>
            <person name="Halter G.M."/>
            <person name="Han M.V."/>
            <person name="Heger A."/>
            <person name="Hillier L."/>
            <person name="Hinrichs A.S."/>
            <person name="Holmes I."/>
            <person name="Hoskins R.A."/>
            <person name="Hubisz M.J."/>
            <person name="Hultmark D."/>
            <person name="Huntley M.A."/>
            <person name="Jaffe D.B."/>
            <person name="Jagadeeshan S."/>
            <person name="Jeck W.R."/>
            <person name="Johnson J."/>
            <person name="Jones C.D."/>
            <person name="Jordan W.C."/>
            <person name="Karpen G.H."/>
            <person name="Kataoka E."/>
            <person name="Keightley P.D."/>
            <person name="Kheradpour P."/>
            <person name="Kirkness E.F."/>
            <person name="Koerich L.B."/>
            <person name="Kristiansen K."/>
            <person name="Kudrna D."/>
            <person name="Kulathinal R.J."/>
            <person name="Kumar S."/>
            <person name="Kwok R."/>
            <person name="Lander E."/>
            <person name="Langley C.H."/>
            <person name="Lapoint R."/>
            <person name="Lazzaro B.P."/>
            <person name="Lee S.J."/>
            <person name="Levesque L."/>
            <person name="Li R."/>
            <person name="Lin C.F."/>
            <person name="Lin M.F."/>
            <person name="Lindblad-Toh K."/>
            <person name="Llopart A."/>
            <person name="Long M."/>
            <person name="Low L."/>
            <person name="Lozovsky E."/>
            <person name="Lu J."/>
            <person name="Luo M."/>
            <person name="Machado C.A."/>
            <person name="Makalowski W."/>
            <person name="Marzo M."/>
            <person name="Matsuda M."/>
            <person name="Matzkin L."/>
            <person name="McAllister B."/>
            <person name="McBride C.S."/>
            <person name="McKernan B."/>
            <person name="McKernan K."/>
            <person name="Mendez-Lago M."/>
            <person name="Minx P."/>
            <person name="Mollenhauer M.U."/>
            <person name="Montooth K."/>
            <person name="Mount S.M."/>
            <person name="Mu X."/>
            <person name="Myers E."/>
            <person name="Negre B."/>
            <person name="Newfeld S."/>
            <person name="Nielsen R."/>
            <person name="Noor M.A."/>
            <person name="O'Grady P."/>
            <person name="Pachter L."/>
            <person name="Papaceit M."/>
            <person name="Parisi M.J."/>
            <person name="Parisi M."/>
            <person name="Parts L."/>
            <person name="Pedersen J.S."/>
            <person name="Pesole G."/>
            <person name="Phillippy A.M."/>
            <person name="Ponting C.P."/>
            <person name="Pop M."/>
            <person name="Porcelli D."/>
            <person name="Powell J.R."/>
            <person name="Prohaska S."/>
            <person name="Pruitt K."/>
            <person name="Puig M."/>
            <person name="Quesneville H."/>
            <person name="Ram K.R."/>
            <person name="Rand D."/>
            <person name="Rasmussen M.D."/>
            <person name="Reed L.K."/>
            <person name="Reenan R."/>
            <person name="Reily A."/>
            <person name="Remington K.A."/>
            <person name="Rieger T.T."/>
            <person name="Ritchie M.G."/>
            <person name="Robin C."/>
            <person name="Rogers Y.H."/>
            <person name="Rohde C."/>
            <person name="Rozas J."/>
            <person name="Rubenfield M.J."/>
            <person name="Ruiz A."/>
            <person name="Russo S."/>
            <person name="Salzberg S.L."/>
            <person name="Sanchez-Gracia A."/>
            <person name="Saranga D.J."/>
            <person name="Sato H."/>
            <person name="Schaeffer S.W."/>
            <person name="Schatz M.C."/>
            <person name="Schlenke T."/>
            <person name="Schwartz R."/>
            <person name="Segarra C."/>
            <person name="Singh R.S."/>
            <person name="Sirot L."/>
            <person name="Sirota M."/>
            <person name="Sisneros N.B."/>
            <person name="Smith C.D."/>
            <person name="Smith T.F."/>
            <person name="Spieth J."/>
            <person name="Stage D.E."/>
            <person name="Stark A."/>
            <person name="Stephan W."/>
            <person name="Strausberg R.L."/>
            <person name="Strempel S."/>
            <person name="Sturgill D."/>
            <person name="Sutton G."/>
            <person name="Sutton G.G."/>
            <person name="Tao W."/>
            <person name="Teichmann S."/>
            <person name="Tobari Y.N."/>
            <person name="Tomimura Y."/>
            <person name="Tsolas J.M."/>
            <person name="Valente V.L."/>
            <person name="Venter E."/>
            <person name="Venter J.C."/>
            <person name="Vicario S."/>
            <person name="Vieira F.G."/>
            <person name="Vilella A.J."/>
            <person name="Villasante A."/>
            <person name="Walenz B."/>
            <person name="Wang J."/>
            <person name="Wasserman M."/>
            <person name="Watts T."/>
            <person name="Wilson D."/>
            <person name="Wilson R.K."/>
            <person name="Wing R.A."/>
            <person name="Wolfner M.F."/>
            <person name="Wong A."/>
            <person name="Wong G.K."/>
            <person name="Wu C.I."/>
            <person name="Wu G."/>
            <person name="Yamamoto D."/>
            <person name="Yang H.P."/>
            <person name="Yang S.P."/>
            <person name="Yorke J.A."/>
            <person name="Yoshida K."/>
            <person name="Zdobnov E."/>
            <person name="Zhang P."/>
            <person name="Zhang Y."/>
            <person name="Zimin A.V."/>
            <person name="Baldwin J."/>
            <person name="Abdouelleil A."/>
            <person name="Abdulkadir J."/>
            <person name="Abebe A."/>
            <person name="Abera B."/>
            <person name="Abreu J."/>
            <person name="Acer S.C."/>
            <person name="Aftuck L."/>
            <person name="Alexander A."/>
            <person name="An P."/>
            <person name="Anderson E."/>
            <person name="Anderson S."/>
            <person name="Arachi H."/>
            <person name="Azer M."/>
            <person name="Bachantsang P."/>
            <person name="Barry A."/>
            <person name="Bayul T."/>
            <person name="Berlin A."/>
            <person name="Bessette D."/>
            <person name="Bloom T."/>
            <person name="Blye J."/>
            <person name="Boguslavskiy L."/>
            <person name="Bonnet C."/>
            <person name="Boukhgalter B."/>
            <person name="Bourzgui I."/>
            <person name="Brown A."/>
            <person name="Cahill P."/>
            <person name="Channer S."/>
            <person name="Cheshatsang Y."/>
            <person name="Chuda L."/>
            <person name="Citroen M."/>
            <person name="Collymore A."/>
            <person name="Cooke P."/>
            <person name="Costello M."/>
            <person name="D'Aco K."/>
            <person name="Daza R."/>
            <person name="De Haan G."/>
            <person name="DeGray S."/>
            <person name="DeMaso C."/>
            <person name="Dhargay N."/>
            <person name="Dooley K."/>
            <person name="Dooley E."/>
            <person name="Doricent M."/>
            <person name="Dorje P."/>
            <person name="Dorjee K."/>
            <person name="Dupes A."/>
            <person name="Elong R."/>
            <person name="Falk J."/>
            <person name="Farina A."/>
            <person name="Faro S."/>
            <person name="Ferguson D."/>
            <person name="Fisher S."/>
            <person name="Foley C.D."/>
            <person name="Franke A."/>
            <person name="Friedrich D."/>
            <person name="Gadbois L."/>
            <person name="Gearin G."/>
            <person name="Gearin C.R."/>
            <person name="Giannoukos G."/>
            <person name="Goode T."/>
            <person name="Graham J."/>
            <person name="Grandbois E."/>
            <person name="Grewal S."/>
            <person name="Gyaltsen K."/>
            <person name="Hafez N."/>
            <person name="Hagos B."/>
            <person name="Hall J."/>
            <person name="Henson C."/>
            <person name="Hollinger A."/>
            <person name="Honan T."/>
            <person name="Huard M.D."/>
            <person name="Hughes L."/>
            <person name="Hurhula B."/>
            <person name="Husby M.E."/>
            <person name="Kamat A."/>
            <person name="Kanga B."/>
            <person name="Kashin S."/>
            <person name="Khazanovich D."/>
            <person name="Kisner P."/>
            <person name="Lance K."/>
            <person name="Lara M."/>
            <person name="Lee W."/>
            <person name="Lennon N."/>
            <person name="Letendre F."/>
            <person name="LeVine R."/>
            <person name="Lipovsky A."/>
            <person name="Liu X."/>
            <person name="Liu J."/>
            <person name="Liu S."/>
            <person name="Lokyitsang T."/>
            <person name="Lokyitsang Y."/>
            <person name="Lubonja R."/>
            <person name="Lui A."/>
            <person name="MacDonald P."/>
            <person name="Magnisalis V."/>
            <person name="Maru K."/>
            <person name="Matthews C."/>
            <person name="McCusker W."/>
            <person name="McDonough S."/>
            <person name="Mehta T."/>
            <person name="Meldrim J."/>
            <person name="Meneus L."/>
            <person name="Mihai O."/>
            <person name="Mihalev A."/>
            <person name="Mihova T."/>
            <person name="Mittelman R."/>
            <person name="Mlenga V."/>
            <person name="Montmayeur A."/>
            <person name="Mulrain L."/>
            <person name="Navidi A."/>
            <person name="Naylor J."/>
            <person name="Negash T."/>
            <person name="Nguyen T."/>
            <person name="Nguyen N."/>
            <person name="Nicol R."/>
            <person name="Norbu C."/>
            <person name="Norbu N."/>
            <person name="Novod N."/>
            <person name="O'Neill B."/>
            <person name="Osman S."/>
            <person name="Markiewicz E."/>
            <person name="Oyono O.L."/>
            <person name="Patti C."/>
            <person name="Phunkhang P."/>
            <person name="Pierre F."/>
            <person name="Priest M."/>
            <person name="Raghuraman S."/>
            <person name="Rege F."/>
            <person name="Reyes R."/>
            <person name="Rise C."/>
            <person name="Rogov P."/>
            <person name="Ross K."/>
            <person name="Ryan E."/>
            <person name="Settipalli S."/>
            <person name="Shea T."/>
            <person name="Sherpa N."/>
            <person name="Shi L."/>
            <person name="Shih D."/>
            <person name="Sparrow T."/>
            <person name="Spaulding J."/>
            <person name="Stalker J."/>
            <person name="Stange-Thomann N."/>
            <person name="Stavropoulos S."/>
            <person name="Stone C."/>
            <person name="Strader C."/>
            <person name="Tesfaye S."/>
            <person name="Thomson T."/>
            <person name="Thoulutsang Y."/>
            <person name="Thoulutsang D."/>
            <person name="Topham K."/>
            <person name="Topping I."/>
            <person name="Tsamla T."/>
            <person name="Vassiliev H."/>
            <person name="Vo A."/>
            <person name="Wangchuk T."/>
            <person name="Wangdi T."/>
            <person name="Weiand M."/>
            <person name="Wilkinson J."/>
            <person name="Wilson A."/>
            <person name="Yadav S."/>
            <person name="Young G."/>
            <person name="Yu Q."/>
            <person name="Zembek L."/>
            <person name="Zhong D."/>
            <person name="Zimmer A."/>
            <person name="Zwirko Z."/>
            <person name="Jaffe D.B."/>
            <person name="Alvarez P."/>
            <person name="Brockman W."/>
            <person name="Butler J."/>
            <person name="Chin C."/>
            <person name="Gnerre S."/>
            <person name="Grabherr M."/>
            <person name="Kleber M."/>
            <person name="Mauceli E."/>
            <person name="MacCallum I."/>
        </authorList>
    </citation>
    <scope>NUCLEOTIDE SEQUENCE [LARGE SCALE GENOMIC DNA]</scope>
    <source>
        <strain evidence="4">Tucson 14024-0371.13</strain>
    </source>
</reference>
<dbReference type="AlphaFoldDB" id="B3MEI4"/>
<dbReference type="PANTHER" id="PTHR21178:SF8">
    <property type="entry name" value="CILIA- AND FLAGELLA-ASSOCIATED PROTEIN 61"/>
    <property type="match status" value="1"/>
</dbReference>
<protein>
    <submittedName>
        <fullName evidence="3">Uncharacterized protein</fullName>
    </submittedName>
</protein>
<dbReference type="Pfam" id="PF16092">
    <property type="entry name" value="CFAP61_N"/>
    <property type="match status" value="1"/>
</dbReference>
<dbReference type="InterPro" id="IPR038884">
    <property type="entry name" value="CFAP61"/>
</dbReference>
<dbReference type="Pfam" id="PF23150">
    <property type="entry name" value="CFAP61_dimer"/>
    <property type="match status" value="1"/>
</dbReference>
<accession>B3MEI4</accession>
<dbReference type="InterPro" id="IPR036188">
    <property type="entry name" value="FAD/NAD-bd_sf"/>
</dbReference>
<gene>
    <name evidence="3" type="primary">Dana\GF13534</name>
    <name evidence="3" type="synonym">dana_GLEANR_13547</name>
    <name evidence="3" type="ORF">GF13534</name>
</gene>
<sequence>MSIISKNKIVILSAGIRDLRRIEDLFEAKETWHIGNKRTPPLGALFHEQLTHRLLVFDSEDTTFLLAYAEFSNHPPIPVLCNDLWLHWLDARFCLDLPITLVNTMFLQFFLSRNEFPDMFKQVVQEVFYAEHKLNFMLVVRPPDQKDEEYEPAVILGTTYYPKSSQISEQIHQPSVIVIRRKDIMPVISFRKALPEDNDDIVEMIDSEDPHLRKAHGDYYIAEQLLNVDGSTDNDKIIIAEFEEEIEDNVKGAGLMWLSDSIDVADLARNFHLNRLGNLARYSPGHHHGHVQFDVFSVENKPYKQLYAPSKMEQMLIEYAPSQIRKDTLTPPELRVEPTKKLVLSKFKHIYEELRLGRYYVNAIRDKLEIAFDMSTNEMLKPENLKALLKKASNGFLLKMFQLHPLVRSEYTFFSLSAMFSAFPEHDYCVTKVPTTTTMSPCQRELLRFFLPVPYRPNSSVSDNLFVAHRSTLFGDLSVYRVEKQDVDDIKIIVTAHYRRRETIAVEEEQEESDPYIEEVLDTVELMLNDIFDNPRSNLSCFVIRCGTSKNISECSVVGFIFLKPFFFYDDLTKFFMLPHDQFHLTHNRGEVLMFKLHPFFQMWADPIFRTVALHENYMELFHFNHFRGTTLPNDLTSYMMPVEPRRMKKNLFDKYHFNLPRHPLQQSNTEGCSSRVRVFCHNLKLTKYLGFKGSVVIVGFSETCRSFLRILIFSWNSKDLHNFMRYNCIPSADITVVVPHGVVEAAYDCDFTCQYCGGHRYCYVNTGNLNPFVRDSMQRMDLRQWVRFVPGVVERIDRENNILQLESGCKIHYEKLVLMDAHRYGFVDMEYPDNIPPLNYVVSHHRLDRIIFYHKLQEVVTTLESYSIIVYGYGLCVYEAIHFMITHGCSAENITYVQPSIVQGPEVLMNAETDSRLDPILLDMIADMGVTLYVSTNYSKLILDVTRTSIEKVEFIGIPSRTKFTLNCDLFVNFNRMVLSSEMEKILNECDIKMENRRILVNAHYCTNDPNIYAGGRYAKIDPTPNFQYDHISAQERAEKLAYELNVVKGPMQSRYSKPHMFTGVLPMNYQILKVIQPRPLLVGQLTADYAESMTTFEDGDFCRVRINSQLVVIEIVCVTKKEKRLYFLEYFCGKHVLLLNDLRNRYHAGWITNFLDFFQRPWTELILHDRFDELQLKNRRVLLSMLLMNTSESMVTTHQLRGSMENIQRQRLEENVIEFVRTYRRDFIHAFALPEDWGVFSL</sequence>
<dbReference type="GeneID" id="6496373"/>
<dbReference type="OMA" id="ANDLWLH"/>
<evidence type="ECO:0000313" key="4">
    <source>
        <dbReference type="Proteomes" id="UP000007801"/>
    </source>
</evidence>
<dbReference type="InterPro" id="IPR056299">
    <property type="entry name" value="CFAP61_dimer"/>
</dbReference>
<dbReference type="SUPFAM" id="SSF51905">
    <property type="entry name" value="FAD/NAD(P)-binding domain"/>
    <property type="match status" value="1"/>
</dbReference>
<dbReference type="InParanoid" id="B3MEI4"/>
<dbReference type="OrthoDB" id="382863at2759"/>
<dbReference type="InterPro" id="IPR032151">
    <property type="entry name" value="CFAP61_N"/>
</dbReference>
<evidence type="ECO:0000313" key="3">
    <source>
        <dbReference type="EMBL" id="EDV37604.1"/>
    </source>
</evidence>
<proteinExistence type="predicted"/>
<dbReference type="FunCoup" id="B3MEI4">
    <property type="interactions" value="1"/>
</dbReference>
<dbReference type="EMBL" id="CH902619">
    <property type="protein sequence ID" value="EDV37604.1"/>
    <property type="molecule type" value="Genomic_DNA"/>
</dbReference>
<dbReference type="Gene3D" id="3.50.50.60">
    <property type="entry name" value="FAD/NAD(P)-binding domain"/>
    <property type="match status" value="2"/>
</dbReference>
<dbReference type="PANTHER" id="PTHR21178">
    <property type="entry name" value="CILIA- AND FLAGELLA-ASSOCIATED PROTEIN 61"/>
    <property type="match status" value="1"/>
</dbReference>
<organism evidence="3 4">
    <name type="scientific">Drosophila ananassae</name>
    <name type="common">Fruit fly</name>
    <dbReference type="NCBI Taxonomy" id="7217"/>
    <lineage>
        <taxon>Eukaryota</taxon>
        <taxon>Metazoa</taxon>
        <taxon>Ecdysozoa</taxon>
        <taxon>Arthropoda</taxon>
        <taxon>Hexapoda</taxon>
        <taxon>Insecta</taxon>
        <taxon>Pterygota</taxon>
        <taxon>Neoptera</taxon>
        <taxon>Endopterygota</taxon>
        <taxon>Diptera</taxon>
        <taxon>Brachycera</taxon>
        <taxon>Muscomorpha</taxon>
        <taxon>Ephydroidea</taxon>
        <taxon>Drosophilidae</taxon>
        <taxon>Drosophila</taxon>
        <taxon>Sophophora</taxon>
    </lineage>
</organism>
<keyword evidence="4" id="KW-1185">Reference proteome</keyword>
<dbReference type="PhylomeDB" id="B3MEI4"/>
<evidence type="ECO:0000259" key="2">
    <source>
        <dbReference type="Pfam" id="PF23150"/>
    </source>
</evidence>
<dbReference type="eggNOG" id="ENOG502QSEC">
    <property type="taxonomic scope" value="Eukaryota"/>
</dbReference>
<dbReference type="KEGG" id="dan:6496373"/>
<feature type="domain" description="CFAP61 dimerisation" evidence="2">
    <location>
        <begin position="1056"/>
        <end position="1168"/>
    </location>
</feature>